<evidence type="ECO:0000313" key="1">
    <source>
        <dbReference type="EMBL" id="KAJ7199248.1"/>
    </source>
</evidence>
<name>A0AAD6UZX8_9AGAR</name>
<dbReference type="Proteomes" id="UP001219525">
    <property type="component" value="Unassembled WGS sequence"/>
</dbReference>
<reference evidence="1" key="1">
    <citation type="submission" date="2023-03" db="EMBL/GenBank/DDBJ databases">
        <title>Massive genome expansion in bonnet fungi (Mycena s.s.) driven by repeated elements and novel gene families across ecological guilds.</title>
        <authorList>
            <consortium name="Lawrence Berkeley National Laboratory"/>
            <person name="Harder C.B."/>
            <person name="Miyauchi S."/>
            <person name="Viragh M."/>
            <person name="Kuo A."/>
            <person name="Thoen E."/>
            <person name="Andreopoulos B."/>
            <person name="Lu D."/>
            <person name="Skrede I."/>
            <person name="Drula E."/>
            <person name="Henrissat B."/>
            <person name="Morin E."/>
            <person name="Kohler A."/>
            <person name="Barry K."/>
            <person name="LaButti K."/>
            <person name="Morin E."/>
            <person name="Salamov A."/>
            <person name="Lipzen A."/>
            <person name="Mereny Z."/>
            <person name="Hegedus B."/>
            <person name="Baldrian P."/>
            <person name="Stursova M."/>
            <person name="Weitz H."/>
            <person name="Taylor A."/>
            <person name="Grigoriev I.V."/>
            <person name="Nagy L.G."/>
            <person name="Martin F."/>
            <person name="Kauserud H."/>
        </authorList>
    </citation>
    <scope>NUCLEOTIDE SEQUENCE</scope>
    <source>
        <strain evidence="1">9144</strain>
    </source>
</reference>
<organism evidence="1 2">
    <name type="scientific">Mycena pura</name>
    <dbReference type="NCBI Taxonomy" id="153505"/>
    <lineage>
        <taxon>Eukaryota</taxon>
        <taxon>Fungi</taxon>
        <taxon>Dikarya</taxon>
        <taxon>Basidiomycota</taxon>
        <taxon>Agaricomycotina</taxon>
        <taxon>Agaricomycetes</taxon>
        <taxon>Agaricomycetidae</taxon>
        <taxon>Agaricales</taxon>
        <taxon>Marasmiineae</taxon>
        <taxon>Mycenaceae</taxon>
        <taxon>Mycena</taxon>
    </lineage>
</organism>
<evidence type="ECO:0000313" key="2">
    <source>
        <dbReference type="Proteomes" id="UP001219525"/>
    </source>
</evidence>
<gene>
    <name evidence="1" type="ORF">GGX14DRAFT_662520</name>
</gene>
<comment type="caution">
    <text evidence="1">The sequence shown here is derived from an EMBL/GenBank/DDBJ whole genome shotgun (WGS) entry which is preliminary data.</text>
</comment>
<keyword evidence="2" id="KW-1185">Reference proteome</keyword>
<sequence length="422" mass="47723">MGAFDLFCSFCAGPLDDAHSGWRHFIEMSPNAPWPPKDGEWRNPPGYPVPSKSKEDIVCISSEDGAFWADWVCVGANWESGDWVSPPCSHGAYGDISIDGSSDWQNDDPGRYLIIHRGCLSFACRRLSITPEVLWESLYKPGSDYLRYGERQNGLLYCLKYDEMEGRNDQDFGYAITQQTPRKDEPECVDMWDDPDSMEDTAWILTRPTCLPFPASIDSPSTATSEPSSPADCMKVFGVPELLDIVLSTIIQVSPHVTAEELKESAADCNPPSLISATQAVLALCQVNRFFHDAITQHHQGLFLRLALQFGWMLPSTPAEWKEWRDRAGPELDLRLDQPLDWRGYLLTFLRMEGRVVKNRWRFHRMAVQCARGRARPATDTDPAWRWSVGELGLPSSAVPPEAWVWEFPPVEGQWESTPLHQ</sequence>
<proteinExistence type="predicted"/>
<dbReference type="EMBL" id="JARJCW010000069">
    <property type="protein sequence ID" value="KAJ7199248.1"/>
    <property type="molecule type" value="Genomic_DNA"/>
</dbReference>
<protein>
    <submittedName>
        <fullName evidence="1">Uncharacterized protein</fullName>
    </submittedName>
</protein>
<dbReference type="AlphaFoldDB" id="A0AAD6UZX8"/>
<accession>A0AAD6UZX8</accession>